<accession>A0A553HKH0</accession>
<proteinExistence type="predicted"/>
<dbReference type="Proteomes" id="UP000319160">
    <property type="component" value="Unassembled WGS sequence"/>
</dbReference>
<gene>
    <name evidence="1" type="ORF">FHL15_010629</name>
</gene>
<keyword evidence="2" id="KW-1185">Reference proteome</keyword>
<reference evidence="2" key="1">
    <citation type="submission" date="2019-06" db="EMBL/GenBank/DDBJ databases">
        <title>Draft genome sequence of the griseofulvin-producing fungus Xylaria cubensis strain G536.</title>
        <authorList>
            <person name="Mead M.E."/>
            <person name="Raja H.A."/>
            <person name="Steenwyk J.L."/>
            <person name="Knowles S.L."/>
            <person name="Oberlies N.H."/>
            <person name="Rokas A."/>
        </authorList>
    </citation>
    <scope>NUCLEOTIDE SEQUENCE [LARGE SCALE GENOMIC DNA]</scope>
    <source>
        <strain evidence="2">G536</strain>
    </source>
</reference>
<sequence length="278" mass="31919">MSSFNRRATRASGRANLSGSMQDVIRDAKTTAMYERRAFREQKSQSERIPKFHSFMKLPLELRAHIYFLAMEDADSPRPLATLRAPTLALVSKQVQEEAMPVFLSQCTFYLEVLSKYNDVDLLGKKAANGTLWPLVSEYPRSCCAEEVALQSGGCKPLSKRTKSRLQKMQGNSKEWFFPHVELHIRPTECCEWAPDPQVLTLVLSLHACRGRLLLDYEDLENTDIQPCPDQVRMNAETVARDIAERHRKQKGFCGFRYEELDAIAKSFRYWSTEAPEF</sequence>
<evidence type="ECO:0000313" key="2">
    <source>
        <dbReference type="Proteomes" id="UP000319160"/>
    </source>
</evidence>
<protein>
    <recommendedName>
        <fullName evidence="3">F-box domain-containing protein</fullName>
    </recommendedName>
</protein>
<comment type="caution">
    <text evidence="1">The sequence shown here is derived from an EMBL/GenBank/DDBJ whole genome shotgun (WGS) entry which is preliminary data.</text>
</comment>
<name>A0A553HKH0_9PEZI</name>
<dbReference type="EMBL" id="VFLP01000087">
    <property type="protein sequence ID" value="TRX88439.1"/>
    <property type="molecule type" value="Genomic_DNA"/>
</dbReference>
<evidence type="ECO:0008006" key="3">
    <source>
        <dbReference type="Google" id="ProtNLM"/>
    </source>
</evidence>
<dbReference type="OrthoDB" id="62952at2759"/>
<organism evidence="1 2">
    <name type="scientific">Xylaria flabelliformis</name>
    <dbReference type="NCBI Taxonomy" id="2512241"/>
    <lineage>
        <taxon>Eukaryota</taxon>
        <taxon>Fungi</taxon>
        <taxon>Dikarya</taxon>
        <taxon>Ascomycota</taxon>
        <taxon>Pezizomycotina</taxon>
        <taxon>Sordariomycetes</taxon>
        <taxon>Xylariomycetidae</taxon>
        <taxon>Xylariales</taxon>
        <taxon>Xylariaceae</taxon>
        <taxon>Xylaria</taxon>
    </lineage>
</organism>
<dbReference type="AlphaFoldDB" id="A0A553HKH0"/>
<evidence type="ECO:0000313" key="1">
    <source>
        <dbReference type="EMBL" id="TRX88439.1"/>
    </source>
</evidence>